<protein>
    <submittedName>
        <fullName evidence="1">Uncharacterized protein</fullName>
    </submittedName>
</protein>
<reference evidence="1" key="3">
    <citation type="journal article" date="2017" name="Nature">
        <title>Genome sequence of the progenitor of the wheat D genome Aegilops tauschii.</title>
        <authorList>
            <person name="Luo M.C."/>
            <person name="Gu Y.Q."/>
            <person name="Puiu D."/>
            <person name="Wang H."/>
            <person name="Twardziok S.O."/>
            <person name="Deal K.R."/>
            <person name="Huo N."/>
            <person name="Zhu T."/>
            <person name="Wang L."/>
            <person name="Wang Y."/>
            <person name="McGuire P.E."/>
            <person name="Liu S."/>
            <person name="Long H."/>
            <person name="Ramasamy R.K."/>
            <person name="Rodriguez J.C."/>
            <person name="Van S.L."/>
            <person name="Yuan L."/>
            <person name="Wang Z."/>
            <person name="Xia Z."/>
            <person name="Xiao L."/>
            <person name="Anderson O.D."/>
            <person name="Ouyang S."/>
            <person name="Liang Y."/>
            <person name="Zimin A.V."/>
            <person name="Pertea G."/>
            <person name="Qi P."/>
            <person name="Bennetzen J.L."/>
            <person name="Dai X."/>
            <person name="Dawson M.W."/>
            <person name="Muller H.G."/>
            <person name="Kugler K."/>
            <person name="Rivarola-Duarte L."/>
            <person name="Spannagl M."/>
            <person name="Mayer K.F.X."/>
            <person name="Lu F.H."/>
            <person name="Bevan M.W."/>
            <person name="Leroy P."/>
            <person name="Li P."/>
            <person name="You F.M."/>
            <person name="Sun Q."/>
            <person name="Liu Z."/>
            <person name="Lyons E."/>
            <person name="Wicker T."/>
            <person name="Salzberg S.L."/>
            <person name="Devos K.M."/>
            <person name="Dvorak J."/>
        </authorList>
    </citation>
    <scope>NUCLEOTIDE SEQUENCE [LARGE SCALE GENOMIC DNA]</scope>
    <source>
        <strain evidence="1">cv. AL8/78</strain>
    </source>
</reference>
<dbReference type="EnsemblPlants" id="AET5Gv20739000.7">
    <property type="protein sequence ID" value="AET5Gv20739000.7"/>
    <property type="gene ID" value="AET5Gv20739000"/>
</dbReference>
<organism evidence="1 2">
    <name type="scientific">Aegilops tauschii subsp. strangulata</name>
    <name type="common">Goatgrass</name>
    <dbReference type="NCBI Taxonomy" id="200361"/>
    <lineage>
        <taxon>Eukaryota</taxon>
        <taxon>Viridiplantae</taxon>
        <taxon>Streptophyta</taxon>
        <taxon>Embryophyta</taxon>
        <taxon>Tracheophyta</taxon>
        <taxon>Spermatophyta</taxon>
        <taxon>Magnoliopsida</taxon>
        <taxon>Liliopsida</taxon>
        <taxon>Poales</taxon>
        <taxon>Poaceae</taxon>
        <taxon>BOP clade</taxon>
        <taxon>Pooideae</taxon>
        <taxon>Triticodae</taxon>
        <taxon>Triticeae</taxon>
        <taxon>Triticinae</taxon>
        <taxon>Aegilops</taxon>
    </lineage>
</organism>
<sequence length="127" mass="13251">PYRCSPSSHAQVRRRPSSSLPLLCAVVPLPLCAAGHLPLCSAAPLQLSRAAVPLPLCAASPFPLCGAGPLPLCAAAPLQLFRDADPCPSHSRAAGPSPSLFVLHSPPSIHFLTPHLICRLEGEESRV</sequence>
<evidence type="ECO:0000313" key="2">
    <source>
        <dbReference type="Proteomes" id="UP000015105"/>
    </source>
</evidence>
<dbReference type="Proteomes" id="UP000015105">
    <property type="component" value="Chromosome 5D"/>
</dbReference>
<reference evidence="1" key="5">
    <citation type="journal article" date="2021" name="G3 (Bethesda)">
        <title>Aegilops tauschii genome assembly Aet v5.0 features greater sequence contiguity and improved annotation.</title>
        <authorList>
            <person name="Wang L."/>
            <person name="Zhu T."/>
            <person name="Rodriguez J.C."/>
            <person name="Deal K.R."/>
            <person name="Dubcovsky J."/>
            <person name="McGuire P.E."/>
            <person name="Lux T."/>
            <person name="Spannagl M."/>
            <person name="Mayer K.F.X."/>
            <person name="Baldrich P."/>
            <person name="Meyers B.C."/>
            <person name="Huo N."/>
            <person name="Gu Y.Q."/>
            <person name="Zhou H."/>
            <person name="Devos K.M."/>
            <person name="Bennetzen J.L."/>
            <person name="Unver T."/>
            <person name="Budak H."/>
            <person name="Gulick P.J."/>
            <person name="Galiba G."/>
            <person name="Kalapos B."/>
            <person name="Nelson D.R."/>
            <person name="Li P."/>
            <person name="You F.M."/>
            <person name="Luo M.C."/>
            <person name="Dvorak J."/>
        </authorList>
    </citation>
    <scope>NUCLEOTIDE SEQUENCE [LARGE SCALE GENOMIC DNA]</scope>
    <source>
        <strain evidence="1">cv. AL8/78</strain>
    </source>
</reference>
<reference evidence="2" key="1">
    <citation type="journal article" date="2014" name="Science">
        <title>Ancient hybridizations among the ancestral genomes of bread wheat.</title>
        <authorList>
            <consortium name="International Wheat Genome Sequencing Consortium,"/>
            <person name="Marcussen T."/>
            <person name="Sandve S.R."/>
            <person name="Heier L."/>
            <person name="Spannagl M."/>
            <person name="Pfeifer M."/>
            <person name="Jakobsen K.S."/>
            <person name="Wulff B.B."/>
            <person name="Steuernagel B."/>
            <person name="Mayer K.F."/>
            <person name="Olsen O.A."/>
        </authorList>
    </citation>
    <scope>NUCLEOTIDE SEQUENCE [LARGE SCALE GENOMIC DNA]</scope>
    <source>
        <strain evidence="2">cv. AL8/78</strain>
    </source>
</reference>
<keyword evidence="2" id="KW-1185">Reference proteome</keyword>
<dbReference type="Gramene" id="AET5Gv20739000.7">
    <property type="protein sequence ID" value="AET5Gv20739000.7"/>
    <property type="gene ID" value="AET5Gv20739000"/>
</dbReference>
<proteinExistence type="predicted"/>
<dbReference type="AlphaFoldDB" id="A0A453LF24"/>
<reference evidence="1" key="4">
    <citation type="submission" date="2019-03" db="UniProtKB">
        <authorList>
            <consortium name="EnsemblPlants"/>
        </authorList>
    </citation>
    <scope>IDENTIFICATION</scope>
</reference>
<reference evidence="2" key="2">
    <citation type="journal article" date="2017" name="Nat. Plants">
        <title>The Aegilops tauschii genome reveals multiple impacts of transposons.</title>
        <authorList>
            <person name="Zhao G."/>
            <person name="Zou C."/>
            <person name="Li K."/>
            <person name="Wang K."/>
            <person name="Li T."/>
            <person name="Gao L."/>
            <person name="Zhang X."/>
            <person name="Wang H."/>
            <person name="Yang Z."/>
            <person name="Liu X."/>
            <person name="Jiang W."/>
            <person name="Mao L."/>
            <person name="Kong X."/>
            <person name="Jiao Y."/>
            <person name="Jia J."/>
        </authorList>
    </citation>
    <scope>NUCLEOTIDE SEQUENCE [LARGE SCALE GENOMIC DNA]</scope>
    <source>
        <strain evidence="2">cv. AL8/78</strain>
    </source>
</reference>
<accession>A0A453LF24</accession>
<name>A0A453LF24_AEGTS</name>
<evidence type="ECO:0000313" key="1">
    <source>
        <dbReference type="EnsemblPlants" id="AET5Gv20739000.7"/>
    </source>
</evidence>